<dbReference type="EMBL" id="JAEMWZ010000243">
    <property type="protein sequence ID" value="KAG7129734.1"/>
    <property type="molecule type" value="Genomic_DNA"/>
</dbReference>
<feature type="non-terminal residue" evidence="9">
    <location>
        <position position="496"/>
    </location>
</feature>
<comment type="similarity">
    <text evidence="1">Belongs to the CCM1 family.</text>
</comment>
<evidence type="ECO:0000313" key="8">
    <source>
        <dbReference type="EMBL" id="CRK19604.1"/>
    </source>
</evidence>
<dbReference type="PANTHER" id="PTHR47447:SF28">
    <property type="entry name" value="PENTACOTRIPEPTIDE-REPEAT REGION OF PRORP DOMAIN-CONTAINING PROTEIN"/>
    <property type="match status" value="1"/>
</dbReference>
<dbReference type="EMBL" id="CVQI01010224">
    <property type="protein sequence ID" value="CRK19604.1"/>
    <property type="molecule type" value="Genomic_DNA"/>
</dbReference>
<evidence type="ECO:0000256" key="1">
    <source>
        <dbReference type="ARBA" id="ARBA00006192"/>
    </source>
</evidence>
<evidence type="ECO:0000256" key="6">
    <source>
        <dbReference type="SAM" id="MobiDB-lite"/>
    </source>
</evidence>
<dbReference type="InterPro" id="IPR011990">
    <property type="entry name" value="TPR-like_helical_dom_sf"/>
</dbReference>
<evidence type="ECO:0000313" key="10">
    <source>
        <dbReference type="EMBL" id="KAG7129734.1"/>
    </source>
</evidence>
<dbReference type="PANTHER" id="PTHR47447">
    <property type="entry name" value="OS03G0856100 PROTEIN"/>
    <property type="match status" value="1"/>
</dbReference>
<dbReference type="InterPro" id="IPR002885">
    <property type="entry name" value="PPR_rpt"/>
</dbReference>
<accession>A0A0G4LKN6</accession>
<dbReference type="Pfam" id="PF01535">
    <property type="entry name" value="PPR"/>
    <property type="match status" value="1"/>
</dbReference>
<evidence type="ECO:0000313" key="12">
    <source>
        <dbReference type="Proteomes" id="UP000045706"/>
    </source>
</evidence>
<keyword evidence="2" id="KW-0677">Repeat</keyword>
<sequence>MLQRKKDLLAVVGDYRIGAVEDHLELVRDPYMRRYARPDGPNLTISEKKEDSQYPSSDQTLRGDRKVAKDANTLRMSISLRLRHPGHIGLRTIYRQYSALPTPRMLYLSANLRHRLLKVLGTPKTKNSKSMLRYFSVIGDVKDCGLSLQRREWNAALALASQYARSITDAEAESGLHLWNEMEKSGGHLGNGVTFNILFDAAAKSGNFTLAERIYKEMESRGIEFNRYHHVSLIHFFGLRGDVDGIRAAYKEMVEAGEMIDTVVLNCLIASFFRAGDEDAALRVYDHMKNSGSRGATIPSPDYHANRVVAQVLIMFGKVGQQHPAMRSSFQQLASTTPDLRTYRILIRHHAIKGNLNRVVQFLDEMKLFDVPLHGAIFLLLFKAFANHGGHRQSGWTKDRLQNLFSALLQAVDNGVNNLYIDTWLAGWALKACMRCGDESLVLDTYVELKARWQLSPDREEYMEHFLHQLLNDSHSGWSRKLGHRKAPIQRGLTAM</sequence>
<feature type="repeat" description="PPR" evidence="5">
    <location>
        <begin position="261"/>
        <end position="295"/>
    </location>
</feature>
<comment type="function">
    <text evidence="3">Regulates mitochondrial small subunit maturation by controlling 15S rRNA 5'-end processing. Localizes to the 5' precursor of the 15S rRNA in a position that is subsequently occupied by mS47 in the mature yeast mtSSU. Uses structure and sequence-specific RNA recognition, binding to a single-stranded region of the precursor and specifically recognizing bases -6 to -1. The exchange of Ccm1 for mS47 is coupled to the irreversible removal of precursor rRNA that is accompanied by conformational changes of the mitoribosomal proteins uS5m and mS26. These conformational changes signal completion of 5'-end rRNA processing through protection of the mature 5'-end of the 15S rRNA and stabilization of mS47. The removal of the 5' precursor together with the dissociation of Ccm1 may be catalyzed by the 5'-3' exoribonuclease Pet127. Involved in the specific removal of group I introns in mitochondrial encoded transcripts.</text>
</comment>
<evidence type="ECO:0000313" key="9">
    <source>
        <dbReference type="EMBL" id="CRK22612.1"/>
    </source>
</evidence>
<dbReference type="NCBIfam" id="TIGR00756">
    <property type="entry name" value="PPR"/>
    <property type="match status" value="2"/>
</dbReference>
<dbReference type="Pfam" id="PF23276">
    <property type="entry name" value="TPR_24"/>
    <property type="match status" value="1"/>
</dbReference>
<comment type="subunit">
    <text evidence="4">Binds to mitochondrial small subunit 15S rRNA.</text>
</comment>
<dbReference type="EMBL" id="CVQH01014446">
    <property type="protein sequence ID" value="CRK22612.1"/>
    <property type="molecule type" value="Genomic_DNA"/>
</dbReference>
<feature type="repeat" description="PPR" evidence="5">
    <location>
        <begin position="191"/>
        <end position="225"/>
    </location>
</feature>
<feature type="domain" description="Pentatricopeptide repeat-containing protein-mitochondrial" evidence="7">
    <location>
        <begin position="195"/>
        <end position="287"/>
    </location>
</feature>
<reference evidence="11 12" key="1">
    <citation type="submission" date="2015-05" db="EMBL/GenBank/DDBJ databases">
        <authorList>
            <person name="Fogelqvist Johan"/>
        </authorList>
    </citation>
    <scope>NUCLEOTIDE SEQUENCE [LARGE SCALE GENOMIC DNA]</scope>
    <source>
        <strain evidence="9">VL1</strain>
        <strain evidence="8">VL2</strain>
    </source>
</reference>
<evidence type="ECO:0000256" key="5">
    <source>
        <dbReference type="PROSITE-ProRule" id="PRU00708"/>
    </source>
</evidence>
<dbReference type="Gene3D" id="1.25.40.10">
    <property type="entry name" value="Tetratricopeptide repeat domain"/>
    <property type="match status" value="2"/>
</dbReference>
<dbReference type="InterPro" id="IPR057027">
    <property type="entry name" value="TPR_mt"/>
</dbReference>
<organism evidence="9 11">
    <name type="scientific">Verticillium longisporum</name>
    <name type="common">Verticillium dahliae var. longisporum</name>
    <dbReference type="NCBI Taxonomy" id="100787"/>
    <lineage>
        <taxon>Eukaryota</taxon>
        <taxon>Fungi</taxon>
        <taxon>Dikarya</taxon>
        <taxon>Ascomycota</taxon>
        <taxon>Pezizomycotina</taxon>
        <taxon>Sordariomycetes</taxon>
        <taxon>Hypocreomycetidae</taxon>
        <taxon>Glomerellales</taxon>
        <taxon>Plectosphaerellaceae</taxon>
        <taxon>Verticillium</taxon>
    </lineage>
</organism>
<gene>
    <name evidence="9" type="ORF">BN1708_003553</name>
    <name evidence="8" type="ORF">BN1723_011933</name>
    <name evidence="10" type="ORF">HYQ45_011255</name>
</gene>
<dbReference type="OrthoDB" id="1908178at2759"/>
<keyword evidence="11" id="KW-1185">Reference proteome</keyword>
<protein>
    <submittedName>
        <fullName evidence="10">Pentatricopeptide repeat-containing protein like</fullName>
    </submittedName>
</protein>
<dbReference type="Proteomes" id="UP000689129">
    <property type="component" value="Unassembled WGS sequence"/>
</dbReference>
<feature type="region of interest" description="Disordered" evidence="6">
    <location>
        <begin position="37"/>
        <end position="63"/>
    </location>
</feature>
<dbReference type="Proteomes" id="UP000045706">
    <property type="component" value="Unassembled WGS sequence"/>
</dbReference>
<dbReference type="Proteomes" id="UP000044602">
    <property type="component" value="Unassembled WGS sequence"/>
</dbReference>
<dbReference type="PROSITE" id="PS51375">
    <property type="entry name" value="PPR"/>
    <property type="match status" value="2"/>
</dbReference>
<name>A0A0G4LKN6_VERLO</name>
<proteinExistence type="inferred from homology"/>
<dbReference type="AlphaFoldDB" id="A0A0G4LKN6"/>
<evidence type="ECO:0000256" key="4">
    <source>
        <dbReference type="ARBA" id="ARBA00044511"/>
    </source>
</evidence>
<dbReference type="STRING" id="100787.A0A0G4LKN6"/>
<reference evidence="10" key="2">
    <citation type="journal article" date="2021" name="Mol. Plant Pathol.">
        <title>A 20-kb lineage-specific genomic region tames virulence in pathogenic amphidiploid Verticillium longisporum.</title>
        <authorList>
            <person name="Harting R."/>
            <person name="Starke J."/>
            <person name="Kusch H."/>
            <person name="Poggeler S."/>
            <person name="Maurus I."/>
            <person name="Schluter R."/>
            <person name="Landesfeind M."/>
            <person name="Bulla I."/>
            <person name="Nowrousian M."/>
            <person name="de Jonge R."/>
            <person name="Stahlhut G."/>
            <person name="Hoff K.J."/>
            <person name="Asshauer K.P."/>
            <person name="Thurmer A."/>
            <person name="Stanke M."/>
            <person name="Daniel R."/>
            <person name="Morgenstern B."/>
            <person name="Thomma B.P.H.J."/>
            <person name="Kronstad J.W."/>
            <person name="Braus-Stromeyer S.A."/>
            <person name="Braus G.H."/>
        </authorList>
    </citation>
    <scope>NUCLEOTIDE SEQUENCE</scope>
    <source>
        <strain evidence="10">Vl32</strain>
    </source>
</reference>
<evidence type="ECO:0000313" key="11">
    <source>
        <dbReference type="Proteomes" id="UP000044602"/>
    </source>
</evidence>
<evidence type="ECO:0000259" key="7">
    <source>
        <dbReference type="Pfam" id="PF23276"/>
    </source>
</evidence>
<evidence type="ECO:0000256" key="2">
    <source>
        <dbReference type="ARBA" id="ARBA00022737"/>
    </source>
</evidence>
<evidence type="ECO:0000256" key="3">
    <source>
        <dbReference type="ARBA" id="ARBA00044493"/>
    </source>
</evidence>